<feature type="transmembrane region" description="Helical" evidence="8">
    <location>
        <begin position="230"/>
        <end position="250"/>
    </location>
</feature>
<keyword evidence="11" id="KW-1185">Reference proteome</keyword>
<evidence type="ECO:0000313" key="11">
    <source>
        <dbReference type="Proteomes" id="UP000276770"/>
    </source>
</evidence>
<comment type="similarity">
    <text evidence="2">Belongs to the peptidase S54 family.</text>
</comment>
<keyword evidence="7" id="KW-0802">TPR repeat</keyword>
<feature type="repeat" description="TPR" evidence="7">
    <location>
        <begin position="461"/>
        <end position="494"/>
    </location>
</feature>
<dbReference type="InterPro" id="IPR011990">
    <property type="entry name" value="TPR-like_helical_dom_sf"/>
</dbReference>
<protein>
    <submittedName>
        <fullName evidence="10">Rhomboid family intramembrane serine protease</fullName>
    </submittedName>
</protein>
<dbReference type="SMART" id="SM00028">
    <property type="entry name" value="TPR"/>
    <property type="match status" value="3"/>
</dbReference>
<dbReference type="Pfam" id="PF14559">
    <property type="entry name" value="TPR_19"/>
    <property type="match status" value="1"/>
</dbReference>
<evidence type="ECO:0000313" key="10">
    <source>
        <dbReference type="EMBL" id="RLQ98230.1"/>
    </source>
</evidence>
<dbReference type="EMBL" id="RCVZ01000001">
    <property type="protein sequence ID" value="RLQ98230.1"/>
    <property type="molecule type" value="Genomic_DNA"/>
</dbReference>
<evidence type="ECO:0000256" key="1">
    <source>
        <dbReference type="ARBA" id="ARBA00004141"/>
    </source>
</evidence>
<dbReference type="PROSITE" id="PS50005">
    <property type="entry name" value="TPR"/>
    <property type="match status" value="2"/>
</dbReference>
<dbReference type="InterPro" id="IPR022764">
    <property type="entry name" value="Peptidase_S54_rhomboid_dom"/>
</dbReference>
<evidence type="ECO:0000256" key="2">
    <source>
        <dbReference type="ARBA" id="ARBA00009045"/>
    </source>
</evidence>
<keyword evidence="6 8" id="KW-0472">Membrane</keyword>
<dbReference type="GO" id="GO:0016020">
    <property type="term" value="C:membrane"/>
    <property type="evidence" value="ECO:0007669"/>
    <property type="project" value="UniProtKB-SubCell"/>
</dbReference>
<proteinExistence type="inferred from homology"/>
<reference evidence="10 11" key="1">
    <citation type="submission" date="2018-10" db="EMBL/GenBank/DDBJ databases">
        <title>Falsibacillus sp. genome draft.</title>
        <authorList>
            <person name="Shi S."/>
        </authorList>
    </citation>
    <scope>NUCLEOTIDE SEQUENCE [LARGE SCALE GENOMIC DNA]</scope>
    <source>
        <strain evidence="10 11">GY 10110</strain>
    </source>
</reference>
<dbReference type="Gene3D" id="1.25.40.10">
    <property type="entry name" value="Tetratricopeptide repeat domain"/>
    <property type="match status" value="1"/>
</dbReference>
<evidence type="ECO:0000256" key="6">
    <source>
        <dbReference type="ARBA" id="ARBA00023136"/>
    </source>
</evidence>
<comment type="caution">
    <text evidence="10">The sequence shown here is derived from an EMBL/GenBank/DDBJ whole genome shotgun (WGS) entry which is preliminary data.</text>
</comment>
<feature type="repeat" description="TPR" evidence="7">
    <location>
        <begin position="427"/>
        <end position="460"/>
    </location>
</feature>
<evidence type="ECO:0000259" key="9">
    <source>
        <dbReference type="Pfam" id="PF01694"/>
    </source>
</evidence>
<dbReference type="GO" id="GO:0004252">
    <property type="term" value="F:serine-type endopeptidase activity"/>
    <property type="evidence" value="ECO:0007669"/>
    <property type="project" value="InterPro"/>
</dbReference>
<feature type="domain" description="Peptidase S54 rhomboid" evidence="9">
    <location>
        <begin position="220"/>
        <end position="354"/>
    </location>
</feature>
<dbReference type="PANTHER" id="PTHR43731:SF14">
    <property type="entry name" value="PRESENILIN-ASSOCIATED RHOMBOID-LIKE PROTEIN, MITOCHONDRIAL"/>
    <property type="match status" value="1"/>
</dbReference>
<feature type="transmembrane region" description="Helical" evidence="8">
    <location>
        <begin position="309"/>
        <end position="332"/>
    </location>
</feature>
<keyword evidence="5 8" id="KW-1133">Transmembrane helix</keyword>
<dbReference type="SUPFAM" id="SSF48452">
    <property type="entry name" value="TPR-like"/>
    <property type="match status" value="1"/>
</dbReference>
<evidence type="ECO:0000256" key="7">
    <source>
        <dbReference type="PROSITE-ProRule" id="PRU00339"/>
    </source>
</evidence>
<dbReference type="InterPro" id="IPR019734">
    <property type="entry name" value="TPR_rpt"/>
</dbReference>
<keyword evidence="10" id="KW-0645">Protease</keyword>
<name>A0A3L7K5X4_9BACI</name>
<evidence type="ECO:0000256" key="5">
    <source>
        <dbReference type="ARBA" id="ARBA00022989"/>
    </source>
</evidence>
<feature type="transmembrane region" description="Helical" evidence="8">
    <location>
        <begin position="338"/>
        <end position="354"/>
    </location>
</feature>
<dbReference type="GO" id="GO:0006508">
    <property type="term" value="P:proteolysis"/>
    <property type="evidence" value="ECO:0007669"/>
    <property type="project" value="UniProtKB-KW"/>
</dbReference>
<organism evidence="10 11">
    <name type="scientific">Falsibacillus albus</name>
    <dbReference type="NCBI Taxonomy" id="2478915"/>
    <lineage>
        <taxon>Bacteria</taxon>
        <taxon>Bacillati</taxon>
        <taxon>Bacillota</taxon>
        <taxon>Bacilli</taxon>
        <taxon>Bacillales</taxon>
        <taxon>Bacillaceae</taxon>
        <taxon>Falsibacillus</taxon>
    </lineage>
</organism>
<feature type="transmembrane region" description="Helical" evidence="8">
    <location>
        <begin position="262"/>
        <end position="280"/>
    </location>
</feature>
<dbReference type="OrthoDB" id="9813074at2"/>
<feature type="transmembrane region" description="Helical" evidence="8">
    <location>
        <begin position="286"/>
        <end position="302"/>
    </location>
</feature>
<dbReference type="AlphaFoldDB" id="A0A3L7K5X4"/>
<evidence type="ECO:0000256" key="8">
    <source>
        <dbReference type="SAM" id="Phobius"/>
    </source>
</evidence>
<keyword evidence="4" id="KW-0378">Hydrolase</keyword>
<sequence>MSMSESLLFWKLANDLVIKRQYRIVQVAETENEMWLENFSNKKAPVIRLLNHDIDWGNRLQRDIEFTTRNGEKIRKAFYKRQLTVLNVYISSYPPVDDYHYLLEKPHQLSNQKVLLHNVMLTKEQRHEGLSMLNDFFHEPIIIQEGQDGSIEELKQSTLQASVEKSKNEKKLFEFGKPFFTYIFIAIQVIVFILLELKGSSTNPENLIQFGAKYNPLILQGQWWRFITPIFLHIGVLHILMNTLALYYLGIAVEKIYGRMRFLWIYLFAGFAGSVASFVFTDNLSAGASGAIFGCFGALLYFGSVYPNLFFRTMGVNVLVVIGINLVFGFTASGIDNAGHLGGLAGGFLATGVVHLPKKKNWRRQLLFLVLTILLSAGFLIYGFRYSEASADPDVTNSLAQQYIKDKQYGKAEKLLNSYIDQHEGNAVTYFFLSYVELQHGQNENAKQHLMKAIRLNPRFHEAHYNLALIYYDEGNFQKAETEVQEALKYKDDKKYQTLLKEIQSRI</sequence>
<evidence type="ECO:0000256" key="3">
    <source>
        <dbReference type="ARBA" id="ARBA00022692"/>
    </source>
</evidence>
<accession>A0A3L7K5X4</accession>
<comment type="subcellular location">
    <subcellularLocation>
        <location evidence="1">Membrane</location>
        <topology evidence="1">Multi-pass membrane protein</topology>
    </subcellularLocation>
</comment>
<dbReference type="PANTHER" id="PTHR43731">
    <property type="entry name" value="RHOMBOID PROTEASE"/>
    <property type="match status" value="1"/>
</dbReference>
<feature type="transmembrane region" description="Helical" evidence="8">
    <location>
        <begin position="179"/>
        <end position="197"/>
    </location>
</feature>
<dbReference type="Pfam" id="PF01694">
    <property type="entry name" value="Rhomboid"/>
    <property type="match status" value="1"/>
</dbReference>
<dbReference type="InterPro" id="IPR035952">
    <property type="entry name" value="Rhomboid-like_sf"/>
</dbReference>
<gene>
    <name evidence="10" type="ORF">D9X91_02260</name>
</gene>
<dbReference type="Proteomes" id="UP000276770">
    <property type="component" value="Unassembled WGS sequence"/>
</dbReference>
<dbReference type="InterPro" id="IPR050925">
    <property type="entry name" value="Rhomboid_protease_S54"/>
</dbReference>
<keyword evidence="3 8" id="KW-0812">Transmembrane</keyword>
<dbReference type="SUPFAM" id="SSF144091">
    <property type="entry name" value="Rhomboid-like"/>
    <property type="match status" value="1"/>
</dbReference>
<evidence type="ECO:0000256" key="4">
    <source>
        <dbReference type="ARBA" id="ARBA00022801"/>
    </source>
</evidence>
<dbReference type="Gene3D" id="1.20.1540.10">
    <property type="entry name" value="Rhomboid-like"/>
    <property type="match status" value="1"/>
</dbReference>
<feature type="transmembrane region" description="Helical" evidence="8">
    <location>
        <begin position="366"/>
        <end position="384"/>
    </location>
</feature>